<evidence type="ECO:0000313" key="2">
    <source>
        <dbReference type="EMBL" id="KAF5834477.1"/>
    </source>
</evidence>
<gene>
    <name evidence="2" type="ORF">DUNSADRAFT_8833</name>
</gene>
<comment type="subcellular location">
    <subcellularLocation>
        <location evidence="1">Cytoplasm</location>
        <location evidence="1">Cytoskeleton</location>
        <location evidence="1">Cilium axoneme</location>
    </subcellularLocation>
</comment>
<dbReference type="Gene3D" id="3.80.10.10">
    <property type="entry name" value="Ribonuclease Inhibitor"/>
    <property type="match status" value="1"/>
</dbReference>
<name>A0ABQ7GIN8_DUNSA</name>
<reference evidence="2" key="1">
    <citation type="submission" date="2017-08" db="EMBL/GenBank/DDBJ databases">
        <authorList>
            <person name="Polle J.E."/>
            <person name="Barry K."/>
            <person name="Cushman J."/>
            <person name="Schmutz J."/>
            <person name="Tran D."/>
            <person name="Hathwaick L.T."/>
            <person name="Yim W.C."/>
            <person name="Jenkins J."/>
            <person name="Mckie-Krisberg Z.M."/>
            <person name="Prochnik S."/>
            <person name="Lindquist E."/>
            <person name="Dockter R.B."/>
            <person name="Adam C."/>
            <person name="Molina H."/>
            <person name="Bunkerborg J."/>
            <person name="Jin E."/>
            <person name="Buchheim M."/>
            <person name="Magnuson J."/>
        </authorList>
    </citation>
    <scope>NUCLEOTIDE SEQUENCE</scope>
    <source>
        <strain evidence="2">CCAP 19/18</strain>
    </source>
</reference>
<evidence type="ECO:0008006" key="4">
    <source>
        <dbReference type="Google" id="ProtNLM"/>
    </source>
</evidence>
<evidence type="ECO:0000313" key="3">
    <source>
        <dbReference type="Proteomes" id="UP000815325"/>
    </source>
</evidence>
<sequence>MCLHHGVLWHALQFSELDEACCEALKALLPQLHELNLNRCEVHGACLPVLVPELQLRRLKLTSNSFHGVSASETVAGLAIFKNMETLDIGTFEIEKLPIFQLTGLQQLKSLVLSHCFPVGIDVLLQAVPLQNLKLVQEFILPSGIQFTSTSLRTLCIDTLSPSVCSAFVSNGLPNLQYLQTRALDVSYASSDRIEGMVSRLAEFPLVLCGYGKPHKKLELYGCTSWSFDRSVSVLQTVSRTPIFKILSTELVLYFNSLHWNLHNPGILGVISKLFPRHDIFK</sequence>
<proteinExistence type="predicted"/>
<organism evidence="2 3">
    <name type="scientific">Dunaliella salina</name>
    <name type="common">Green alga</name>
    <name type="synonym">Protococcus salinus</name>
    <dbReference type="NCBI Taxonomy" id="3046"/>
    <lineage>
        <taxon>Eukaryota</taxon>
        <taxon>Viridiplantae</taxon>
        <taxon>Chlorophyta</taxon>
        <taxon>core chlorophytes</taxon>
        <taxon>Chlorophyceae</taxon>
        <taxon>CS clade</taxon>
        <taxon>Chlamydomonadales</taxon>
        <taxon>Dunaliellaceae</taxon>
        <taxon>Dunaliella</taxon>
    </lineage>
</organism>
<dbReference type="Proteomes" id="UP000815325">
    <property type="component" value="Unassembled WGS sequence"/>
</dbReference>
<comment type="caution">
    <text evidence="2">The sequence shown here is derived from an EMBL/GenBank/DDBJ whole genome shotgun (WGS) entry which is preliminary data.</text>
</comment>
<dbReference type="EMBL" id="MU069754">
    <property type="protein sequence ID" value="KAF5834477.1"/>
    <property type="molecule type" value="Genomic_DNA"/>
</dbReference>
<evidence type="ECO:0000256" key="1">
    <source>
        <dbReference type="ARBA" id="ARBA00004430"/>
    </source>
</evidence>
<dbReference type="InterPro" id="IPR032675">
    <property type="entry name" value="LRR_dom_sf"/>
</dbReference>
<keyword evidence="3" id="KW-1185">Reference proteome</keyword>
<dbReference type="SUPFAM" id="SSF52047">
    <property type="entry name" value="RNI-like"/>
    <property type="match status" value="1"/>
</dbReference>
<protein>
    <recommendedName>
        <fullName evidence="4">Encoded protein</fullName>
    </recommendedName>
</protein>
<accession>A0ABQ7GIN8</accession>